<evidence type="ECO:0000256" key="2">
    <source>
        <dbReference type="ARBA" id="ARBA00022795"/>
    </source>
</evidence>
<keyword evidence="3 4" id="KW-0810">Translation regulation</keyword>
<dbReference type="Proteomes" id="UP000886355">
    <property type="component" value="Unassembled WGS sequence"/>
</dbReference>
<comment type="subcellular location">
    <subcellularLocation>
        <location evidence="4">Cytoplasm</location>
    </subcellularLocation>
</comment>
<evidence type="ECO:0000256" key="3">
    <source>
        <dbReference type="ARBA" id="ARBA00022845"/>
    </source>
</evidence>
<dbReference type="InterPro" id="IPR003775">
    <property type="entry name" value="Flagellar_assembly_factor_FliW"/>
</dbReference>
<dbReference type="GO" id="GO:0006417">
    <property type="term" value="P:regulation of translation"/>
    <property type="evidence" value="ECO:0007669"/>
    <property type="project" value="UniProtKB-KW"/>
</dbReference>
<comment type="caution">
    <text evidence="5">The sequence shown here is derived from an EMBL/GenBank/DDBJ whole genome shotgun (WGS) entry which is preliminary data.</text>
</comment>
<organism evidence="5">
    <name type="scientific">Thermodesulforhabdus norvegica</name>
    <dbReference type="NCBI Taxonomy" id="39841"/>
    <lineage>
        <taxon>Bacteria</taxon>
        <taxon>Pseudomonadati</taxon>
        <taxon>Thermodesulfobacteriota</taxon>
        <taxon>Syntrophobacteria</taxon>
        <taxon>Syntrophobacterales</taxon>
        <taxon>Thermodesulforhabdaceae</taxon>
        <taxon>Thermodesulforhabdus</taxon>
    </lineage>
</organism>
<name>A0A7C0WS65_9BACT</name>
<dbReference type="PANTHER" id="PTHR39190:SF1">
    <property type="entry name" value="FLAGELLAR ASSEMBLY FACTOR FLIW"/>
    <property type="match status" value="1"/>
</dbReference>
<reference evidence="5" key="1">
    <citation type="journal article" date="2020" name="mSystems">
        <title>Genome- and Community-Level Interaction Insights into Carbon Utilization and Element Cycling Functions of Hydrothermarchaeota in Hydrothermal Sediment.</title>
        <authorList>
            <person name="Zhou Z."/>
            <person name="Liu Y."/>
            <person name="Xu W."/>
            <person name="Pan J."/>
            <person name="Luo Z.H."/>
            <person name="Li M."/>
        </authorList>
    </citation>
    <scope>NUCLEOTIDE SEQUENCE [LARGE SCALE GENOMIC DNA]</scope>
    <source>
        <strain evidence="5">HyVt-19</strain>
    </source>
</reference>
<comment type="function">
    <text evidence="4">Acts as an anti-CsrA protein, binds CsrA and prevents it from repressing translation of its target genes, one of which is flagellin. Binds to flagellin and participates in the assembly of the flagellum.</text>
</comment>
<keyword evidence="2 4" id="KW-1005">Bacterial flagellum biogenesis</keyword>
<accession>A0A7C0WS65</accession>
<comment type="similarity">
    <text evidence="4">Belongs to the FliW family.</text>
</comment>
<dbReference type="InterPro" id="IPR024046">
    <property type="entry name" value="Flagellar_assmbl_FliW_dom_sf"/>
</dbReference>
<gene>
    <name evidence="4" type="primary">fliW</name>
    <name evidence="5" type="ORF">ENG14_00225</name>
</gene>
<evidence type="ECO:0000256" key="4">
    <source>
        <dbReference type="HAMAP-Rule" id="MF_01185"/>
    </source>
</evidence>
<dbReference type="SUPFAM" id="SSF141457">
    <property type="entry name" value="BH3618-like"/>
    <property type="match status" value="1"/>
</dbReference>
<evidence type="ECO:0000313" key="5">
    <source>
        <dbReference type="EMBL" id="HDL89313.1"/>
    </source>
</evidence>
<keyword evidence="4" id="KW-0143">Chaperone</keyword>
<dbReference type="HAMAP" id="MF_01185">
    <property type="entry name" value="FliW"/>
    <property type="match status" value="1"/>
</dbReference>
<dbReference type="GO" id="GO:0005737">
    <property type="term" value="C:cytoplasm"/>
    <property type="evidence" value="ECO:0007669"/>
    <property type="project" value="UniProtKB-SubCell"/>
</dbReference>
<keyword evidence="1 4" id="KW-0963">Cytoplasm</keyword>
<evidence type="ECO:0000256" key="1">
    <source>
        <dbReference type="ARBA" id="ARBA00022490"/>
    </source>
</evidence>
<dbReference type="GO" id="GO:0044780">
    <property type="term" value="P:bacterial-type flagellum assembly"/>
    <property type="evidence" value="ECO:0007669"/>
    <property type="project" value="UniProtKB-UniRule"/>
</dbReference>
<dbReference type="AlphaFoldDB" id="A0A7C0WS65"/>
<dbReference type="PANTHER" id="PTHR39190">
    <property type="entry name" value="FLAGELLAR ASSEMBLY FACTOR FLIW"/>
    <property type="match status" value="1"/>
</dbReference>
<proteinExistence type="inferred from homology"/>
<comment type="subunit">
    <text evidence="4">Interacts with translational regulator CsrA and flagellin(s).</text>
</comment>
<sequence>MKVETTRFGTIEVNDDKLLEFPWGIPGFESIKRYVLLEYKDGPFQWLQAVDEPSLAFVVCPPEAIGVQYKIPREKLEPLETTNPNEVIILNLISFDREKEIIRFHLRSPLLFNVETRKAYQWTMDKDEVKNCIILPQGMEWQEAK</sequence>
<dbReference type="EMBL" id="DQZW01000011">
    <property type="protein sequence ID" value="HDL89313.1"/>
    <property type="molecule type" value="Genomic_DNA"/>
</dbReference>
<dbReference type="Gene3D" id="2.30.290.10">
    <property type="entry name" value="BH3618-like"/>
    <property type="match status" value="1"/>
</dbReference>
<dbReference type="Pfam" id="PF02623">
    <property type="entry name" value="FliW"/>
    <property type="match status" value="1"/>
</dbReference>
<protein>
    <recommendedName>
        <fullName evidence="4">Flagellar assembly factor FliW</fullName>
    </recommendedName>
</protein>